<feature type="domain" description="Hemerythrin-like" evidence="1">
    <location>
        <begin position="25"/>
        <end position="159"/>
    </location>
</feature>
<dbReference type="EMBL" id="JAPJZI010000001">
    <property type="protein sequence ID" value="MDA5399148.1"/>
    <property type="molecule type" value="Genomic_DNA"/>
</dbReference>
<evidence type="ECO:0000259" key="1">
    <source>
        <dbReference type="Pfam" id="PF01814"/>
    </source>
</evidence>
<accession>A0A9X3UH89</accession>
<keyword evidence="3" id="KW-1185">Reference proteome</keyword>
<evidence type="ECO:0000313" key="2">
    <source>
        <dbReference type="EMBL" id="MDA5399148.1"/>
    </source>
</evidence>
<dbReference type="Gene3D" id="1.20.120.520">
    <property type="entry name" value="nmb1532 protein domain like"/>
    <property type="match status" value="1"/>
</dbReference>
<dbReference type="Pfam" id="PF01814">
    <property type="entry name" value="Hemerythrin"/>
    <property type="match status" value="1"/>
</dbReference>
<reference evidence="2" key="1">
    <citation type="submission" date="2022-11" db="EMBL/GenBank/DDBJ databases">
        <title>Draft genome sequence of Hoeflea poritis E7-10 and Hoeflea prorocentri PM5-8, separated from scleractinian coral Porites lutea and marine dinoflagellate.</title>
        <authorList>
            <person name="Zhang G."/>
            <person name="Wei Q."/>
            <person name="Cai L."/>
        </authorList>
    </citation>
    <scope>NUCLEOTIDE SEQUENCE</scope>
    <source>
        <strain evidence="2">PM5-8</strain>
    </source>
</reference>
<protein>
    <submittedName>
        <fullName evidence="2">Hemerythrin domain-containing protein</fullName>
    </submittedName>
</protein>
<sequence>MNQPAALDLIDESARFFSEPAGDPLVALEKAHLTQLTLCDMLEQIADSIPGQINREVCSRLAAGLLPLIRDIHQFEEEILYPQALDRLGTAPEIESTIRRLRYEHCEDECFAEELADALYELGTGKAPRNPEAIGYMLRGFFEAMRRHIAFEHEHLVRLLRQTATDGQQGLVTG</sequence>
<proteinExistence type="predicted"/>
<dbReference type="Proteomes" id="UP001151234">
    <property type="component" value="Unassembled WGS sequence"/>
</dbReference>
<dbReference type="RefSeq" id="WP_267990595.1">
    <property type="nucleotide sequence ID" value="NZ_JAPJZI010000001.1"/>
</dbReference>
<gene>
    <name evidence="2" type="ORF">OQ273_11240</name>
</gene>
<dbReference type="InterPro" id="IPR012312">
    <property type="entry name" value="Hemerythrin-like"/>
</dbReference>
<comment type="caution">
    <text evidence="2">The sequence shown here is derived from an EMBL/GenBank/DDBJ whole genome shotgun (WGS) entry which is preliminary data.</text>
</comment>
<evidence type="ECO:0000313" key="3">
    <source>
        <dbReference type="Proteomes" id="UP001151234"/>
    </source>
</evidence>
<organism evidence="2 3">
    <name type="scientific">Hoeflea prorocentri</name>
    <dbReference type="NCBI Taxonomy" id="1922333"/>
    <lineage>
        <taxon>Bacteria</taxon>
        <taxon>Pseudomonadati</taxon>
        <taxon>Pseudomonadota</taxon>
        <taxon>Alphaproteobacteria</taxon>
        <taxon>Hyphomicrobiales</taxon>
        <taxon>Rhizobiaceae</taxon>
        <taxon>Hoeflea</taxon>
    </lineage>
</organism>
<dbReference type="AlphaFoldDB" id="A0A9X3UH89"/>
<name>A0A9X3UH89_9HYPH</name>